<organism evidence="9 10">
    <name type="scientific">Pedobacter aquae</name>
    <dbReference type="NCBI Taxonomy" id="2605747"/>
    <lineage>
        <taxon>Bacteria</taxon>
        <taxon>Pseudomonadati</taxon>
        <taxon>Bacteroidota</taxon>
        <taxon>Sphingobacteriia</taxon>
        <taxon>Sphingobacteriales</taxon>
        <taxon>Sphingobacteriaceae</taxon>
        <taxon>Pedobacter</taxon>
    </lineage>
</organism>
<dbReference type="GO" id="GO:0016020">
    <property type="term" value="C:membrane"/>
    <property type="evidence" value="ECO:0007669"/>
    <property type="project" value="InterPro"/>
</dbReference>
<evidence type="ECO:0000259" key="6">
    <source>
        <dbReference type="Pfam" id="PF25919"/>
    </source>
</evidence>
<keyword evidence="3" id="KW-0732">Signal</keyword>
<evidence type="ECO:0000259" key="8">
    <source>
        <dbReference type="Pfam" id="PF25967"/>
    </source>
</evidence>
<evidence type="ECO:0000259" key="4">
    <source>
        <dbReference type="Pfam" id="PF19335"/>
    </source>
</evidence>
<evidence type="ECO:0000259" key="7">
    <source>
        <dbReference type="Pfam" id="PF25954"/>
    </source>
</evidence>
<dbReference type="AlphaFoldDB" id="A0A5C0VCB1"/>
<dbReference type="GO" id="GO:0015679">
    <property type="term" value="P:plasma membrane copper ion transport"/>
    <property type="evidence" value="ECO:0007669"/>
    <property type="project" value="TreeGrafter"/>
</dbReference>
<evidence type="ECO:0000256" key="3">
    <source>
        <dbReference type="SAM" id="SignalP"/>
    </source>
</evidence>
<dbReference type="InterPro" id="IPR058792">
    <property type="entry name" value="Beta-barrel_RND_2"/>
</dbReference>
<dbReference type="RefSeq" id="WP_149073596.1">
    <property type="nucleotide sequence ID" value="NZ_CP043329.1"/>
</dbReference>
<dbReference type="InterPro" id="IPR058627">
    <property type="entry name" value="MdtA-like_C"/>
</dbReference>
<dbReference type="Pfam" id="PF25919">
    <property type="entry name" value="BSH_CusB"/>
    <property type="match status" value="1"/>
</dbReference>
<dbReference type="Gene3D" id="2.40.30.170">
    <property type="match status" value="1"/>
</dbReference>
<feature type="domain" description="CusB-like three alpha-helical bundle" evidence="5">
    <location>
        <begin position="144"/>
        <end position="199"/>
    </location>
</feature>
<dbReference type="InterPro" id="IPR058790">
    <property type="entry name" value="BSH_CusB"/>
</dbReference>
<dbReference type="KEGG" id="pej:FYC62_00970"/>
<evidence type="ECO:0000256" key="2">
    <source>
        <dbReference type="ARBA" id="ARBA00022448"/>
    </source>
</evidence>
<sequence length="390" mass="42961">MKILKLISLAVLIVLSACSGDKKNAADSNTYYTCSMHPQIMEPEPGTCAICKMDLIAVQKNASKQVNELMLSDQQIQLGNIQTDTVKAGGVNAEITVTATLNTDENLQEAISAKVAGRVERLYIKNIGDFVPAGSKLMDIYSEELNSAKQEYLAALEKQQEFKNGLIDYGRLLQSAKQKLLLWGMTAQQIKTLAAQKKIDDLTTFYSKKGGYITELMVTEGDYVMEGSLILKLADLSNLWAEAQLYASQLAQVNLQQTVKVSIPDFPEKEITGRVDFQNPEINANSRVNLVRINVKNNDLQLKPGMLAYVKLKGKTSEGISLPINAVLRNGKTNVVWLKTGKNTYTKKEVTIGLENSNQIEIKEGLKIGDLVVTTGAYLLNSELEFKQGS</sequence>
<dbReference type="GO" id="GO:0030288">
    <property type="term" value="C:outer membrane-bounded periplasmic space"/>
    <property type="evidence" value="ECO:0007669"/>
    <property type="project" value="TreeGrafter"/>
</dbReference>
<dbReference type="FunFam" id="2.40.30.170:FF:000010">
    <property type="entry name" value="Efflux RND transporter periplasmic adaptor subunit"/>
    <property type="match status" value="1"/>
</dbReference>
<keyword evidence="2" id="KW-0813">Transport</keyword>
<dbReference type="Pfam" id="PF25967">
    <property type="entry name" value="RND-MFP_C"/>
    <property type="match status" value="1"/>
</dbReference>
<dbReference type="Pfam" id="PF25869">
    <property type="entry name" value="3HB_CusB"/>
    <property type="match status" value="1"/>
</dbReference>
<feature type="domain" description="CusB-like barrel-sandwich hybrid" evidence="6">
    <location>
        <begin position="109"/>
        <end position="233"/>
    </location>
</feature>
<accession>A0A5C0VCB1</accession>
<dbReference type="InterPro" id="IPR045800">
    <property type="entry name" value="HMBD"/>
</dbReference>
<dbReference type="GO" id="GO:0022857">
    <property type="term" value="F:transmembrane transporter activity"/>
    <property type="evidence" value="ECO:0007669"/>
    <property type="project" value="InterPro"/>
</dbReference>
<comment type="similarity">
    <text evidence="1">Belongs to the membrane fusion protein (MFP) (TC 8.A.1) family.</text>
</comment>
<feature type="signal peptide" evidence="3">
    <location>
        <begin position="1"/>
        <end position="19"/>
    </location>
</feature>
<dbReference type="GO" id="GO:0060003">
    <property type="term" value="P:copper ion export"/>
    <property type="evidence" value="ECO:0007669"/>
    <property type="project" value="TreeGrafter"/>
</dbReference>
<feature type="domain" description="CusB-like beta-barrel" evidence="7">
    <location>
        <begin position="239"/>
        <end position="315"/>
    </location>
</feature>
<evidence type="ECO:0000313" key="10">
    <source>
        <dbReference type="Proteomes" id="UP000323653"/>
    </source>
</evidence>
<dbReference type="InterPro" id="IPR006143">
    <property type="entry name" value="RND_pump_MFP"/>
</dbReference>
<feature type="domain" description="Heavy metal binding" evidence="4">
    <location>
        <begin position="31"/>
        <end position="57"/>
    </location>
</feature>
<keyword evidence="10" id="KW-1185">Reference proteome</keyword>
<dbReference type="InterPro" id="IPR058791">
    <property type="entry name" value="3HB_CusB"/>
</dbReference>
<dbReference type="PANTHER" id="PTHR30097:SF4">
    <property type="entry name" value="SLR6042 PROTEIN"/>
    <property type="match status" value="1"/>
</dbReference>
<gene>
    <name evidence="9" type="ORF">FYC62_00970</name>
</gene>
<dbReference type="PANTHER" id="PTHR30097">
    <property type="entry name" value="CATION EFFLUX SYSTEM PROTEIN CUSB"/>
    <property type="match status" value="1"/>
</dbReference>
<feature type="domain" description="Multidrug resistance protein MdtA-like C-terminal permuted SH3" evidence="8">
    <location>
        <begin position="322"/>
        <end position="377"/>
    </location>
</feature>
<proteinExistence type="inferred from homology"/>
<dbReference type="SUPFAM" id="SSF111369">
    <property type="entry name" value="HlyD-like secretion proteins"/>
    <property type="match status" value="1"/>
</dbReference>
<evidence type="ECO:0000313" key="9">
    <source>
        <dbReference type="EMBL" id="QEK50398.1"/>
    </source>
</evidence>
<dbReference type="EMBL" id="CP043329">
    <property type="protein sequence ID" value="QEK50398.1"/>
    <property type="molecule type" value="Genomic_DNA"/>
</dbReference>
<dbReference type="Gene3D" id="6.10.140.730">
    <property type="match status" value="1"/>
</dbReference>
<dbReference type="Gene3D" id="2.40.420.20">
    <property type="match status" value="1"/>
</dbReference>
<dbReference type="NCBIfam" id="TIGR01730">
    <property type="entry name" value="RND_mfp"/>
    <property type="match status" value="1"/>
</dbReference>
<dbReference type="InterPro" id="IPR051909">
    <property type="entry name" value="MFP_Cation_Efflux"/>
</dbReference>
<dbReference type="Pfam" id="PF19335">
    <property type="entry name" value="HMBD"/>
    <property type="match status" value="1"/>
</dbReference>
<dbReference type="GO" id="GO:0046914">
    <property type="term" value="F:transition metal ion binding"/>
    <property type="evidence" value="ECO:0007669"/>
    <property type="project" value="TreeGrafter"/>
</dbReference>
<protein>
    <submittedName>
        <fullName evidence="9">Efflux RND transporter periplasmic adaptor subunit</fullName>
    </submittedName>
</protein>
<dbReference type="PROSITE" id="PS51257">
    <property type="entry name" value="PROKAR_LIPOPROTEIN"/>
    <property type="match status" value="1"/>
</dbReference>
<dbReference type="Proteomes" id="UP000323653">
    <property type="component" value="Chromosome"/>
</dbReference>
<name>A0A5C0VCB1_9SPHI</name>
<evidence type="ECO:0000259" key="5">
    <source>
        <dbReference type="Pfam" id="PF25869"/>
    </source>
</evidence>
<reference evidence="9 10" key="1">
    <citation type="submission" date="2019-08" db="EMBL/GenBank/DDBJ databases">
        <title>Pedobacter sp. nov., isolated from Han river, South Korea.</title>
        <authorList>
            <person name="Lee D.-H."/>
            <person name="Kim Y.-S."/>
            <person name="Hwang E.-M."/>
            <person name="Le Tran T.C."/>
            <person name="Cha C.-J."/>
        </authorList>
    </citation>
    <scope>NUCLEOTIDE SEQUENCE [LARGE SCALE GENOMIC DNA]</scope>
    <source>
        <strain evidence="9 10">CJ43</strain>
    </source>
</reference>
<evidence type="ECO:0000256" key="1">
    <source>
        <dbReference type="ARBA" id="ARBA00009477"/>
    </source>
</evidence>
<feature type="chain" id="PRO_5022683479" evidence="3">
    <location>
        <begin position="20"/>
        <end position="390"/>
    </location>
</feature>
<dbReference type="Pfam" id="PF25954">
    <property type="entry name" value="Beta-barrel_RND_2"/>
    <property type="match status" value="1"/>
</dbReference>